<feature type="compositionally biased region" description="Basic and acidic residues" evidence="1">
    <location>
        <begin position="1"/>
        <end position="10"/>
    </location>
</feature>
<sequence length="207" mass="21317">MKPAARDQDIPRGAGSGAPEASDTPGGSPPSGEKGRESATAREPPQRPPLLAAPVPRPQAPIPTPPVPASPGPTQRPPPPKARAANSAKRLPGSRVSTASVPDPRARLPARLLLFLPSLLPPLLAAARSSASAAAATAPPSAPPPPIPLRHHAHASTYAARQPEAPPSARVQLCLLDRSLALGSCYGWFPLPWVSTKAAFDWVKEAG</sequence>
<evidence type="ECO:0000256" key="1">
    <source>
        <dbReference type="SAM" id="MobiDB-lite"/>
    </source>
</evidence>
<accession>A0A8U0NSB0</accession>
<evidence type="ECO:0000313" key="3">
    <source>
        <dbReference type="RefSeq" id="XP_012911563.2"/>
    </source>
</evidence>
<proteinExistence type="predicted"/>
<dbReference type="Proteomes" id="UP000000715">
    <property type="component" value="Unplaced"/>
</dbReference>
<feature type="region of interest" description="Disordered" evidence="1">
    <location>
        <begin position="1"/>
        <end position="102"/>
    </location>
</feature>
<reference evidence="3" key="1">
    <citation type="submission" date="2025-08" db="UniProtKB">
        <authorList>
            <consortium name="RefSeq"/>
        </authorList>
    </citation>
    <scope>IDENTIFICATION</scope>
    <source>
        <tissue evidence="3">Brain</tissue>
    </source>
</reference>
<dbReference type="GeneID" id="106005775"/>
<name>A0A8U0NSB0_MUSPF</name>
<keyword evidence="2" id="KW-1185">Reference proteome</keyword>
<dbReference type="AlphaFoldDB" id="A0A8U0NSB0"/>
<gene>
    <name evidence="3" type="primary">LOC106005775</name>
</gene>
<protein>
    <submittedName>
        <fullName evidence="3">Vegetative cell wall protein gp1-like</fullName>
    </submittedName>
</protein>
<evidence type="ECO:0000313" key="2">
    <source>
        <dbReference type="Proteomes" id="UP000000715"/>
    </source>
</evidence>
<dbReference type="KEGG" id="mpuf:106005775"/>
<organism evidence="2 3">
    <name type="scientific">Mustela putorius furo</name>
    <name type="common">European domestic ferret</name>
    <name type="synonym">Mustela furo</name>
    <dbReference type="NCBI Taxonomy" id="9669"/>
    <lineage>
        <taxon>Eukaryota</taxon>
        <taxon>Metazoa</taxon>
        <taxon>Chordata</taxon>
        <taxon>Craniata</taxon>
        <taxon>Vertebrata</taxon>
        <taxon>Euteleostomi</taxon>
        <taxon>Mammalia</taxon>
        <taxon>Eutheria</taxon>
        <taxon>Laurasiatheria</taxon>
        <taxon>Carnivora</taxon>
        <taxon>Caniformia</taxon>
        <taxon>Musteloidea</taxon>
        <taxon>Mustelidae</taxon>
        <taxon>Mustelinae</taxon>
        <taxon>Mustela</taxon>
    </lineage>
</organism>
<dbReference type="RefSeq" id="XP_012911563.2">
    <property type="nucleotide sequence ID" value="XM_013056109.2"/>
</dbReference>
<feature type="compositionally biased region" description="Pro residues" evidence="1">
    <location>
        <begin position="55"/>
        <end position="81"/>
    </location>
</feature>